<dbReference type="PANTHER" id="PTHR40070">
    <property type="entry name" value="UPF0478 PROTEIN YTXG"/>
    <property type="match status" value="1"/>
</dbReference>
<dbReference type="Proteomes" id="UP001519272">
    <property type="component" value="Unassembled WGS sequence"/>
</dbReference>
<dbReference type="EMBL" id="JAGGKG010000015">
    <property type="protein sequence ID" value="MBP1906392.1"/>
    <property type="molecule type" value="Genomic_DNA"/>
</dbReference>
<comment type="caution">
    <text evidence="2">The sequence shown here is derived from an EMBL/GenBank/DDBJ whole genome shotgun (WGS) entry which is preliminary data.</text>
</comment>
<gene>
    <name evidence="2" type="ORF">J2Z32_003042</name>
</gene>
<dbReference type="Gene3D" id="1.10.287.950">
    <property type="entry name" value="Methyl-accepting chemotaxis protein"/>
    <property type="match status" value="1"/>
</dbReference>
<proteinExistence type="predicted"/>
<protein>
    <submittedName>
        <fullName evidence="2">Uncharacterized protein YoxC</fullName>
    </submittedName>
</protein>
<reference evidence="2 3" key="1">
    <citation type="submission" date="2021-03" db="EMBL/GenBank/DDBJ databases">
        <title>Genomic Encyclopedia of Type Strains, Phase IV (KMG-IV): sequencing the most valuable type-strain genomes for metagenomic binning, comparative biology and taxonomic classification.</title>
        <authorList>
            <person name="Goeker M."/>
        </authorList>
    </citation>
    <scope>NUCLEOTIDE SEQUENCE [LARGE SCALE GENOMIC DNA]</scope>
    <source>
        <strain evidence="2 3">DSM 14349</strain>
    </source>
</reference>
<dbReference type="PANTHER" id="PTHR40070:SF1">
    <property type="entry name" value="UPF0478 PROTEIN YTXG"/>
    <property type="match status" value="1"/>
</dbReference>
<accession>A0ABS4FUZ4</accession>
<dbReference type="RefSeq" id="WP_210089993.1">
    <property type="nucleotide sequence ID" value="NZ_JAGGKG010000015.1"/>
</dbReference>
<evidence type="ECO:0000313" key="2">
    <source>
        <dbReference type="EMBL" id="MBP1906392.1"/>
    </source>
</evidence>
<evidence type="ECO:0000313" key="3">
    <source>
        <dbReference type="Proteomes" id="UP001519272"/>
    </source>
</evidence>
<name>A0ABS4FUZ4_9BACL</name>
<keyword evidence="3" id="KW-1185">Reference proteome</keyword>
<feature type="coiled-coil region" evidence="1">
    <location>
        <begin position="25"/>
        <end position="59"/>
    </location>
</feature>
<dbReference type="InterPro" id="IPR009293">
    <property type="entry name" value="UPF0478"/>
</dbReference>
<evidence type="ECO:0000256" key="1">
    <source>
        <dbReference type="SAM" id="Coils"/>
    </source>
</evidence>
<organism evidence="2 3">
    <name type="scientific">Paenibacillus turicensis</name>
    <dbReference type="NCBI Taxonomy" id="160487"/>
    <lineage>
        <taxon>Bacteria</taxon>
        <taxon>Bacillati</taxon>
        <taxon>Bacillota</taxon>
        <taxon>Bacilli</taxon>
        <taxon>Bacillales</taxon>
        <taxon>Paenibacillaceae</taxon>
        <taxon>Paenibacillus</taxon>
    </lineage>
</organism>
<dbReference type="Pfam" id="PF06103">
    <property type="entry name" value="DUF948"/>
    <property type="match status" value="1"/>
</dbReference>
<sequence>MILQISVAVIALAFVVLVVFVVRTLQAAEQSLNKTTQTLQEVQQTVDELSYELKQVVRQANDISGDVKHKMDQIDPVMESVKNVGEVLSEVTSAAKQVSSAVVHRFQKSSQQIKKEATASITSVDANAVNSGVAAQSANTSSKKQDWTKWVDIAATVWQKYRS</sequence>
<keyword evidence="1" id="KW-0175">Coiled coil</keyword>